<evidence type="ECO:0000313" key="2">
    <source>
        <dbReference type="Proteomes" id="UP001302806"/>
    </source>
</evidence>
<proteinExistence type="predicted"/>
<dbReference type="InterPro" id="IPR043750">
    <property type="entry name" value="DUF5695"/>
</dbReference>
<dbReference type="RefSeq" id="WP_415866217.1">
    <property type="nucleotide sequence ID" value="NZ_CP134537.1"/>
</dbReference>
<protein>
    <submittedName>
        <fullName evidence="1">DUF5695 domain-containing protein</fullName>
    </submittedName>
</protein>
<dbReference type="Proteomes" id="UP001302806">
    <property type="component" value="Chromosome"/>
</dbReference>
<dbReference type="EMBL" id="CP134537">
    <property type="protein sequence ID" value="WNH09851.1"/>
    <property type="molecule type" value="Genomic_DNA"/>
</dbReference>
<evidence type="ECO:0000313" key="1">
    <source>
        <dbReference type="EMBL" id="WNH09851.1"/>
    </source>
</evidence>
<accession>A0ABY9XV85</accession>
<gene>
    <name evidence="1" type="ORF">RHP51_03855</name>
</gene>
<name>A0ABY9XV85_9FLAO</name>
<organism evidence="1 2">
    <name type="scientific">Thalassobellus suaedae</name>
    <dbReference type="NCBI Taxonomy" id="3074124"/>
    <lineage>
        <taxon>Bacteria</taxon>
        <taxon>Pseudomonadati</taxon>
        <taxon>Bacteroidota</taxon>
        <taxon>Flavobacteriia</taxon>
        <taxon>Flavobacteriales</taxon>
        <taxon>Flavobacteriaceae</taxon>
        <taxon>Thalassobellus</taxon>
    </lineage>
</organism>
<reference evidence="1 2" key="1">
    <citation type="submission" date="2023-09" db="EMBL/GenBank/DDBJ databases">
        <title>Thalassobella suaedae gen. nov., sp. nov., a marine bacterium of the family Flavobacteriaceae isolated from a halophyte Suaeda japonica.</title>
        <authorList>
            <person name="Lee S.Y."/>
            <person name="Hwang C.Y."/>
        </authorList>
    </citation>
    <scope>NUCLEOTIDE SEQUENCE [LARGE SCALE GENOMIC DNA]</scope>
    <source>
        <strain evidence="1 2">HL-DH14</strain>
    </source>
</reference>
<dbReference type="Pfam" id="PF18951">
    <property type="entry name" value="DUF5695"/>
    <property type="match status" value="1"/>
</dbReference>
<sequence length="126" mass="15063">MEIGQYNIKTKSERNKWRYGTEYGFRIEWANSYNEMRDILYKNHLFDTRIVPGMTIPQDLTAKFALRSKNKIDSIIVEYPEFTETKYLKSNNTDTEIYEVNFKKLGENMLSIYYNGNKKTKPVYCI</sequence>